<organism evidence="4 5">
    <name type="scientific">Meridianimaribacter flavus</name>
    <dbReference type="NCBI Taxonomy" id="571115"/>
    <lineage>
        <taxon>Bacteria</taxon>
        <taxon>Pseudomonadati</taxon>
        <taxon>Bacteroidota</taxon>
        <taxon>Flavobacteriia</taxon>
        <taxon>Flavobacteriales</taxon>
        <taxon>Flavobacteriaceae</taxon>
        <taxon>Meridianimaribacter</taxon>
    </lineage>
</organism>
<gene>
    <name evidence="4" type="ORF">A8975_1154</name>
</gene>
<feature type="transmembrane region" description="Helical" evidence="2">
    <location>
        <begin position="94"/>
        <end position="112"/>
    </location>
</feature>
<accession>A0ABY2G5R9</accession>
<keyword evidence="2" id="KW-1133">Transmembrane helix</keyword>
<reference evidence="4 5" key="1">
    <citation type="submission" date="2019-03" db="EMBL/GenBank/DDBJ databases">
        <title>Genomic Encyclopedia of Type Strains, Phase III (KMG-III): the genomes of soil and plant-associated and newly described type strains.</title>
        <authorList>
            <person name="Whitman W."/>
        </authorList>
    </citation>
    <scope>NUCLEOTIDE SEQUENCE [LARGE SCALE GENOMIC DNA]</scope>
    <source>
        <strain evidence="4 5">CGMCC 1.10957</strain>
    </source>
</reference>
<dbReference type="PANTHER" id="PTHR46401:SF2">
    <property type="entry name" value="GLYCOSYLTRANSFERASE WBBK-RELATED"/>
    <property type="match status" value="1"/>
</dbReference>
<dbReference type="RefSeq" id="WP_134199009.1">
    <property type="nucleotide sequence ID" value="NZ_SOQZ01000002.1"/>
</dbReference>
<evidence type="ECO:0000256" key="1">
    <source>
        <dbReference type="ARBA" id="ARBA00022679"/>
    </source>
</evidence>
<dbReference type="EMBL" id="SOQZ01000002">
    <property type="protein sequence ID" value="TDY12390.1"/>
    <property type="molecule type" value="Genomic_DNA"/>
</dbReference>
<evidence type="ECO:0000259" key="3">
    <source>
        <dbReference type="Pfam" id="PF00534"/>
    </source>
</evidence>
<keyword evidence="2" id="KW-0472">Membrane</keyword>
<keyword evidence="5" id="KW-1185">Reference proteome</keyword>
<protein>
    <submittedName>
        <fullName evidence="4">Glycosyltransferase involved in cell wall biosynthesis</fullName>
    </submittedName>
</protein>
<dbReference type="Proteomes" id="UP000294930">
    <property type="component" value="Unassembled WGS sequence"/>
</dbReference>
<dbReference type="PANTHER" id="PTHR46401">
    <property type="entry name" value="GLYCOSYLTRANSFERASE WBBK-RELATED"/>
    <property type="match status" value="1"/>
</dbReference>
<sequence>MKKGVFIYSNFDFSVKNAGVTRMKYYAQAIANTNTSVYLVSCSTSAINEQAFKEIYPNVFILDNNTLTSSFSGTYTFIKNLYQFSKKATQQQTYLFYPSPLVYLEIIAMYYLKFLKKCTVFYELNEIRKYTSTFHEPMSLARPMYSVKKLIYKTTFSAMEGLLRFYDGLICISTAIETYGKRFNSTTIRIPILTNPNLEKEFTNETYSNAESFNIGFSGSIHPIKENLNNFFQVLGRLHKSGYKFTLNLCGPIKKAHQTELFDKLAETLNIKTITNYYGNLDAKNLSTFLSQQQLLVIPRGYTPQNNYGFSTKLSDYLDHAKPVLVTDVSDNKHFIKDGVNGFIVPTDDNDKMYEKLAFIIENYDEMHEDIQQRATETSRQHFYFRNFHDSFHTFFFNFKSLQENKKNSRCNHQN</sequence>
<dbReference type="SUPFAM" id="SSF53756">
    <property type="entry name" value="UDP-Glycosyltransferase/glycogen phosphorylase"/>
    <property type="match status" value="1"/>
</dbReference>
<evidence type="ECO:0000313" key="5">
    <source>
        <dbReference type="Proteomes" id="UP000294930"/>
    </source>
</evidence>
<dbReference type="InterPro" id="IPR001296">
    <property type="entry name" value="Glyco_trans_1"/>
</dbReference>
<keyword evidence="2" id="KW-0812">Transmembrane</keyword>
<keyword evidence="1" id="KW-0808">Transferase</keyword>
<evidence type="ECO:0000313" key="4">
    <source>
        <dbReference type="EMBL" id="TDY12390.1"/>
    </source>
</evidence>
<evidence type="ECO:0000256" key="2">
    <source>
        <dbReference type="SAM" id="Phobius"/>
    </source>
</evidence>
<feature type="domain" description="Glycosyl transferase family 1" evidence="3">
    <location>
        <begin position="211"/>
        <end position="377"/>
    </location>
</feature>
<proteinExistence type="predicted"/>
<name>A0ABY2G5R9_9FLAO</name>
<comment type="caution">
    <text evidence="4">The sequence shown here is derived from an EMBL/GenBank/DDBJ whole genome shotgun (WGS) entry which is preliminary data.</text>
</comment>
<dbReference type="Pfam" id="PF00534">
    <property type="entry name" value="Glycos_transf_1"/>
    <property type="match status" value="1"/>
</dbReference>
<dbReference type="Gene3D" id="3.40.50.2000">
    <property type="entry name" value="Glycogen Phosphorylase B"/>
    <property type="match status" value="1"/>
</dbReference>